<dbReference type="SUPFAM" id="SSF50985">
    <property type="entry name" value="RCC1/BLIP-II"/>
    <property type="match status" value="1"/>
</dbReference>
<feature type="repeat" description="RCC1" evidence="2">
    <location>
        <begin position="582"/>
        <end position="647"/>
    </location>
</feature>
<keyword evidence="6" id="KW-1185">Reference proteome</keyword>
<dbReference type="GO" id="GO:0031267">
    <property type="term" value="F:small GTPase binding"/>
    <property type="evidence" value="ECO:0007669"/>
    <property type="project" value="TreeGrafter"/>
</dbReference>
<dbReference type="PROSITE" id="PS50011">
    <property type="entry name" value="PROTEIN_KINASE_DOM"/>
    <property type="match status" value="1"/>
</dbReference>
<dbReference type="PROSITE" id="PS00108">
    <property type="entry name" value="PROTEIN_KINASE_ST"/>
    <property type="match status" value="1"/>
</dbReference>
<name>A0A9W6BTU9_9CHLO</name>
<feature type="region of interest" description="Disordered" evidence="3">
    <location>
        <begin position="415"/>
        <end position="434"/>
    </location>
</feature>
<feature type="repeat" description="RCC1" evidence="2">
    <location>
        <begin position="525"/>
        <end position="582"/>
    </location>
</feature>
<dbReference type="InterPro" id="IPR000719">
    <property type="entry name" value="Prot_kinase_dom"/>
</dbReference>
<feature type="region of interest" description="Disordered" evidence="3">
    <location>
        <begin position="235"/>
        <end position="294"/>
    </location>
</feature>
<gene>
    <name evidence="5" type="primary">PLEST011380</name>
    <name evidence="5" type="ORF">PLESTB_001311800</name>
</gene>
<dbReference type="AlphaFoldDB" id="A0A9W6BTU9"/>
<feature type="repeat" description="RCC1" evidence="2">
    <location>
        <begin position="648"/>
        <end position="703"/>
    </location>
</feature>
<reference evidence="5 6" key="1">
    <citation type="journal article" date="2023" name="Commun. Biol.">
        <title>Reorganization of the ancestral sex-determining regions during the evolution of trioecy in Pleodorina starrii.</title>
        <authorList>
            <person name="Takahashi K."/>
            <person name="Suzuki S."/>
            <person name="Kawai-Toyooka H."/>
            <person name="Yamamoto K."/>
            <person name="Hamaji T."/>
            <person name="Ootsuki R."/>
            <person name="Yamaguchi H."/>
            <person name="Kawachi M."/>
            <person name="Higashiyama T."/>
            <person name="Nozaki H."/>
        </authorList>
    </citation>
    <scope>NUCLEOTIDE SEQUENCE [LARGE SCALE GENOMIC DNA]</scope>
    <source>
        <strain evidence="5 6">NIES-4479</strain>
    </source>
</reference>
<evidence type="ECO:0000313" key="6">
    <source>
        <dbReference type="Proteomes" id="UP001165080"/>
    </source>
</evidence>
<dbReference type="PANTHER" id="PTHR46207">
    <property type="entry name" value="PROTEIN RCC2"/>
    <property type="match status" value="1"/>
</dbReference>
<evidence type="ECO:0000256" key="1">
    <source>
        <dbReference type="ARBA" id="ARBA00022737"/>
    </source>
</evidence>
<dbReference type="SUPFAM" id="SSF56112">
    <property type="entry name" value="Protein kinase-like (PK-like)"/>
    <property type="match status" value="1"/>
</dbReference>
<dbReference type="GO" id="GO:0004672">
    <property type="term" value="F:protein kinase activity"/>
    <property type="evidence" value="ECO:0007669"/>
    <property type="project" value="InterPro"/>
</dbReference>
<dbReference type="EMBL" id="BRXU01000021">
    <property type="protein sequence ID" value="GLC58043.1"/>
    <property type="molecule type" value="Genomic_DNA"/>
</dbReference>
<proteinExistence type="predicted"/>
<evidence type="ECO:0000256" key="2">
    <source>
        <dbReference type="PROSITE-ProRule" id="PRU00235"/>
    </source>
</evidence>
<feature type="repeat" description="RCC1" evidence="2">
    <location>
        <begin position="473"/>
        <end position="524"/>
    </location>
</feature>
<dbReference type="SMART" id="SM00220">
    <property type="entry name" value="S_TKc"/>
    <property type="match status" value="1"/>
</dbReference>
<dbReference type="Gene3D" id="1.10.510.10">
    <property type="entry name" value="Transferase(Phosphotransferase) domain 1"/>
    <property type="match status" value="2"/>
</dbReference>
<accession>A0A9W6BTU9</accession>
<keyword evidence="1" id="KW-0677">Repeat</keyword>
<sequence>MPPAPHVYRPSFITEDAGLQNQQLGVSAVCAPPIASLILALRQSSFYNMEPAHANDMLGPLIRELDPADTELQMLLSKFGWCGGGRGFTRIVETKGLQTALQKFQFVKLAPIGNGAYGCVHKVMNRETRELQAIKQVRMGDQGQGLCDATLREISTLQELDHCNIIKLRDVIAGTPSKYCYLVLELLETDLYSYMAVRQELKLKTIKSIMYQVLAGLRHAHGRSIMHRDLKPQNILLGLSPQPPPPPPPPGHCHQQQQQQHQQQQTTEMEAEVETEVEAASCAAPEPSGGASISGCGGVSERVLVKIADFGLARGYLPCNGQDGGAYTDWVVTLFYRAPELLLGCRSYGPAVDIWSAGCVLGELLNRSPLFAASCEIGQLFDVFRKLGTPSAHEWPDLPGFNNFSPEFPRWGRRPVQELGRTGGKTKKEDLDKESNYPNLLRPTRLKTFADVKVMFIAAGPAACHCFVGDSVGNLWSWGRNEKGQLGHGDFAQRNVPAKVAGLEGKFVIGASGGRNHSACVCQDGSSFAWGINQHGQCGTGKVTPAKAPLKEDIILNPTRCIIENCTQVACGIDFTLWLCGGRVMSAGNGQYGVLGDGIDHSYNAKDSSIQILYEAVPTPRRVAGLDEVTVLKIAAGHNHCLCYDDQGSCYSWGFGGYGRLGHKVQQDEDKPRKIEVFTRRNLVPKDAILAAGGTGSFCTGVAGQVHCWGKLKVNGDNQMYPVPVNDLVGWNVRSFACGPGTFAAAADNSVITWGAATNGELGFGPNKKSSANPAKCEPLDGGHTHQVACGIGFTMFLVDPAHPRLAETTDWESSIPVEEAPSLEATAAAGAKGGNKRKPAGEAGASGAAKAGKKAK</sequence>
<organism evidence="5 6">
    <name type="scientific">Pleodorina starrii</name>
    <dbReference type="NCBI Taxonomy" id="330485"/>
    <lineage>
        <taxon>Eukaryota</taxon>
        <taxon>Viridiplantae</taxon>
        <taxon>Chlorophyta</taxon>
        <taxon>core chlorophytes</taxon>
        <taxon>Chlorophyceae</taxon>
        <taxon>CS clade</taxon>
        <taxon>Chlamydomonadales</taxon>
        <taxon>Volvocaceae</taxon>
        <taxon>Pleodorina</taxon>
    </lineage>
</organism>
<dbReference type="Pfam" id="PF25390">
    <property type="entry name" value="WD40_RLD"/>
    <property type="match status" value="1"/>
</dbReference>
<dbReference type="InterPro" id="IPR008271">
    <property type="entry name" value="Ser/Thr_kinase_AS"/>
</dbReference>
<feature type="compositionally biased region" description="Low complexity" evidence="3">
    <location>
        <begin position="842"/>
        <end position="851"/>
    </location>
</feature>
<dbReference type="InterPro" id="IPR009091">
    <property type="entry name" value="RCC1/BLIP-II"/>
</dbReference>
<dbReference type="InterPro" id="IPR011009">
    <property type="entry name" value="Kinase-like_dom_sf"/>
</dbReference>
<feature type="domain" description="Protein kinase" evidence="4">
    <location>
        <begin position="106"/>
        <end position="457"/>
    </location>
</feature>
<evidence type="ECO:0000256" key="3">
    <source>
        <dbReference type="SAM" id="MobiDB-lite"/>
    </source>
</evidence>
<feature type="repeat" description="RCC1" evidence="2">
    <location>
        <begin position="749"/>
        <end position="801"/>
    </location>
</feature>
<dbReference type="GO" id="GO:0005524">
    <property type="term" value="F:ATP binding"/>
    <property type="evidence" value="ECO:0007669"/>
    <property type="project" value="InterPro"/>
</dbReference>
<dbReference type="PROSITE" id="PS00626">
    <property type="entry name" value="RCC1_2"/>
    <property type="match status" value="1"/>
</dbReference>
<dbReference type="PROSITE" id="PS50012">
    <property type="entry name" value="RCC1_3"/>
    <property type="match status" value="5"/>
</dbReference>
<feature type="compositionally biased region" description="Pro residues" evidence="3">
    <location>
        <begin position="241"/>
        <end position="251"/>
    </location>
</feature>
<evidence type="ECO:0000313" key="5">
    <source>
        <dbReference type="EMBL" id="GLC58043.1"/>
    </source>
</evidence>
<dbReference type="PRINTS" id="PR00633">
    <property type="entry name" value="RCCNDNSATION"/>
</dbReference>
<dbReference type="GO" id="GO:0016020">
    <property type="term" value="C:membrane"/>
    <property type="evidence" value="ECO:0007669"/>
    <property type="project" value="TreeGrafter"/>
</dbReference>
<dbReference type="Pfam" id="PF00069">
    <property type="entry name" value="Pkinase"/>
    <property type="match status" value="2"/>
</dbReference>
<comment type="caution">
    <text evidence="5">The sequence shown here is derived from an EMBL/GenBank/DDBJ whole genome shotgun (WGS) entry which is preliminary data.</text>
</comment>
<feature type="region of interest" description="Disordered" evidence="3">
    <location>
        <begin position="810"/>
        <end position="857"/>
    </location>
</feature>
<dbReference type="InterPro" id="IPR000408">
    <property type="entry name" value="Reg_chr_condens"/>
</dbReference>
<dbReference type="InterPro" id="IPR058923">
    <property type="entry name" value="RCC1-like_dom"/>
</dbReference>
<dbReference type="PANTHER" id="PTHR46207:SF1">
    <property type="entry name" value="PROTEIN RCC2"/>
    <property type="match status" value="1"/>
</dbReference>
<feature type="compositionally biased region" description="Low complexity" evidence="3">
    <location>
        <begin position="252"/>
        <end position="268"/>
    </location>
</feature>
<dbReference type="Gene3D" id="2.130.10.30">
    <property type="entry name" value="Regulator of chromosome condensation 1/beta-lactamase-inhibitor protein II"/>
    <property type="match status" value="2"/>
</dbReference>
<dbReference type="InterPro" id="IPR028641">
    <property type="entry name" value="RCC2"/>
</dbReference>
<dbReference type="Gene3D" id="3.30.200.20">
    <property type="entry name" value="Phosphorylase Kinase, domain 1"/>
    <property type="match status" value="1"/>
</dbReference>
<protein>
    <recommendedName>
        <fullName evidence="4">Protein kinase domain-containing protein</fullName>
    </recommendedName>
</protein>
<evidence type="ECO:0000259" key="4">
    <source>
        <dbReference type="PROSITE" id="PS50011"/>
    </source>
</evidence>
<dbReference type="Proteomes" id="UP001165080">
    <property type="component" value="Unassembled WGS sequence"/>
</dbReference>